<evidence type="ECO:0000256" key="1">
    <source>
        <dbReference type="SAM" id="MobiDB-lite"/>
    </source>
</evidence>
<dbReference type="GO" id="GO:0004672">
    <property type="term" value="F:protein kinase activity"/>
    <property type="evidence" value="ECO:0007669"/>
    <property type="project" value="InterPro"/>
</dbReference>
<feature type="compositionally biased region" description="Polar residues" evidence="1">
    <location>
        <begin position="307"/>
        <end position="317"/>
    </location>
</feature>
<dbReference type="OrthoDB" id="290533at2759"/>
<dbReference type="Proteomes" id="UP000054937">
    <property type="component" value="Unassembled WGS sequence"/>
</dbReference>
<accession>A0A0V0Q7Q4</accession>
<evidence type="ECO:0000313" key="4">
    <source>
        <dbReference type="Proteomes" id="UP000054937"/>
    </source>
</evidence>
<dbReference type="InterPro" id="IPR053083">
    <property type="entry name" value="TF_kinase-domain_protein"/>
</dbReference>
<feature type="region of interest" description="Disordered" evidence="1">
    <location>
        <begin position="304"/>
        <end position="329"/>
    </location>
</feature>
<organism evidence="3 4">
    <name type="scientific">Pseudocohnilembus persalinus</name>
    <name type="common">Ciliate</name>
    <dbReference type="NCBI Taxonomy" id="266149"/>
    <lineage>
        <taxon>Eukaryota</taxon>
        <taxon>Sar</taxon>
        <taxon>Alveolata</taxon>
        <taxon>Ciliophora</taxon>
        <taxon>Intramacronucleata</taxon>
        <taxon>Oligohymenophorea</taxon>
        <taxon>Scuticociliatia</taxon>
        <taxon>Philasterida</taxon>
        <taxon>Pseudocohnilembidae</taxon>
        <taxon>Pseudocohnilembus</taxon>
    </lineage>
</organism>
<proteinExistence type="predicted"/>
<dbReference type="Gene3D" id="1.10.510.10">
    <property type="entry name" value="Transferase(Phosphotransferase) domain 1"/>
    <property type="match status" value="1"/>
</dbReference>
<dbReference type="Pfam" id="PF00069">
    <property type="entry name" value="Pkinase"/>
    <property type="match status" value="1"/>
</dbReference>
<dbReference type="PROSITE" id="PS00109">
    <property type="entry name" value="PROTEIN_KINASE_TYR"/>
    <property type="match status" value="1"/>
</dbReference>
<evidence type="ECO:0000259" key="2">
    <source>
        <dbReference type="PROSITE" id="PS50011"/>
    </source>
</evidence>
<feature type="domain" description="Protein kinase" evidence="2">
    <location>
        <begin position="24"/>
        <end position="304"/>
    </location>
</feature>
<dbReference type="PANTHER" id="PTHR44305:SF2">
    <property type="entry name" value="SI:DKEY-192D15.2"/>
    <property type="match status" value="1"/>
</dbReference>
<comment type="caution">
    <text evidence="3">The sequence shown here is derived from an EMBL/GenBank/DDBJ whole genome shotgun (WGS) entry which is preliminary data.</text>
</comment>
<evidence type="ECO:0000313" key="3">
    <source>
        <dbReference type="EMBL" id="KRW98280.1"/>
    </source>
</evidence>
<dbReference type="OMA" id="QCSENIC"/>
<keyword evidence="3" id="KW-0418">Kinase</keyword>
<dbReference type="AlphaFoldDB" id="A0A0V0Q7Q4"/>
<name>A0A0V0Q7Q4_PSEPJ</name>
<dbReference type="InterPro" id="IPR008266">
    <property type="entry name" value="Tyr_kinase_AS"/>
</dbReference>
<reference evidence="3 4" key="1">
    <citation type="journal article" date="2015" name="Sci. Rep.">
        <title>Genome of the facultative scuticociliatosis pathogen Pseudocohnilembus persalinus provides insight into its virulence through horizontal gene transfer.</title>
        <authorList>
            <person name="Xiong J."/>
            <person name="Wang G."/>
            <person name="Cheng J."/>
            <person name="Tian M."/>
            <person name="Pan X."/>
            <person name="Warren A."/>
            <person name="Jiang C."/>
            <person name="Yuan D."/>
            <person name="Miao W."/>
        </authorList>
    </citation>
    <scope>NUCLEOTIDE SEQUENCE [LARGE SCALE GENOMIC DNA]</scope>
    <source>
        <strain evidence="3">36N120E</strain>
    </source>
</reference>
<sequence length="407" mass="48333">MGNQNSVNSKNFSDKSLENFYEVTTFERNSNDPCFGEIQIYRRSQNRHPVPEEQLVFCKQKQENTKQDYQELYREADLRLSYKHENLLNFLGYDFQCSENICGTSNKAYLYYQYYDLDLEYEIKKRSKEQAHFTEKEVLYILDSLINVCAYMQNNNIYHGDLRPQNILLSSNGKVKIGDHLLLNNYRNNYLKALLAGDEEVYISPELMNYLKHKDQDPDYNEFKSDVWSLGMTMLEICTLNPSIQCYDYESFNISFQVIQNLLSRAGQFYSFQTIARIKSLLIEDERLRPDFLQLRNSNLNSNLTSEYPSGYNSQYISPEKKRQISQSGQSQKLNLMQTVQYRDQNQLNRHPMLNQQYQFNQQYSEQKYPQQQNEQQNEQENELNVKIEQALAETKKVLQQNENVQI</sequence>
<dbReference type="EMBL" id="LDAU01000256">
    <property type="protein sequence ID" value="KRW98280.1"/>
    <property type="molecule type" value="Genomic_DNA"/>
</dbReference>
<dbReference type="PANTHER" id="PTHR44305">
    <property type="entry name" value="SI:DKEY-192D15.2-RELATED"/>
    <property type="match status" value="1"/>
</dbReference>
<dbReference type="InterPro" id="IPR000719">
    <property type="entry name" value="Prot_kinase_dom"/>
</dbReference>
<dbReference type="InParanoid" id="A0A0V0Q7Q4"/>
<keyword evidence="4" id="KW-1185">Reference proteome</keyword>
<protein>
    <submittedName>
        <fullName evidence="3">Protein kinase-like domain</fullName>
    </submittedName>
</protein>
<dbReference type="PROSITE" id="PS50011">
    <property type="entry name" value="PROTEIN_KINASE_DOM"/>
    <property type="match status" value="1"/>
</dbReference>
<dbReference type="GO" id="GO:0005524">
    <property type="term" value="F:ATP binding"/>
    <property type="evidence" value="ECO:0007669"/>
    <property type="project" value="InterPro"/>
</dbReference>
<dbReference type="InterPro" id="IPR011009">
    <property type="entry name" value="Kinase-like_dom_sf"/>
</dbReference>
<dbReference type="SUPFAM" id="SSF56112">
    <property type="entry name" value="Protein kinase-like (PK-like)"/>
    <property type="match status" value="1"/>
</dbReference>
<gene>
    <name evidence="3" type="ORF">PPERSA_01718</name>
</gene>
<keyword evidence="3" id="KW-0808">Transferase</keyword>